<dbReference type="Proteomes" id="UP000257109">
    <property type="component" value="Unassembled WGS sequence"/>
</dbReference>
<dbReference type="Gene3D" id="3.10.10.10">
    <property type="entry name" value="HIV Type 1 Reverse Transcriptase, subunit A, domain 1"/>
    <property type="match status" value="2"/>
</dbReference>
<dbReference type="Gene3D" id="3.30.70.270">
    <property type="match status" value="1"/>
</dbReference>
<dbReference type="Pfam" id="PF00078">
    <property type="entry name" value="RVT_1"/>
    <property type="match status" value="1"/>
</dbReference>
<dbReference type="AlphaFoldDB" id="A0A371FMA9"/>
<gene>
    <name evidence="2" type="ORF">CR513_40091</name>
</gene>
<sequence>MEEEIKPIRQQQRRLNPTILDVVKKEVTKLIAAGYMQIYIAPEDQHKTTFTCLFDTFAYTCMPFGLCNAPSTFQRFMTSIFLDLLQ</sequence>
<comment type="caution">
    <text evidence="2">The sequence shown here is derived from an EMBL/GenBank/DDBJ whole genome shotgun (WGS) entry which is preliminary data.</text>
</comment>
<dbReference type="SUPFAM" id="SSF56672">
    <property type="entry name" value="DNA/RNA polymerases"/>
    <property type="match status" value="1"/>
</dbReference>
<keyword evidence="3" id="KW-1185">Reference proteome</keyword>
<dbReference type="STRING" id="157652.A0A371FMA9"/>
<accession>A0A371FMA9</accession>
<feature type="non-terminal residue" evidence="2">
    <location>
        <position position="1"/>
    </location>
</feature>
<reference evidence="2" key="1">
    <citation type="submission" date="2018-05" db="EMBL/GenBank/DDBJ databases">
        <title>Draft genome of Mucuna pruriens seed.</title>
        <authorList>
            <person name="Nnadi N.E."/>
            <person name="Vos R."/>
            <person name="Hasami M.H."/>
            <person name="Devisetty U.K."/>
            <person name="Aguiy J.C."/>
        </authorList>
    </citation>
    <scope>NUCLEOTIDE SEQUENCE [LARGE SCALE GENOMIC DNA]</scope>
    <source>
        <strain evidence="2">JCA_2017</strain>
    </source>
</reference>
<dbReference type="OrthoDB" id="1689949at2759"/>
<protein>
    <recommendedName>
        <fullName evidence="1">Reverse transcriptase domain-containing protein</fullName>
    </recommendedName>
</protein>
<dbReference type="InterPro" id="IPR043502">
    <property type="entry name" value="DNA/RNA_pol_sf"/>
</dbReference>
<proteinExistence type="predicted"/>
<dbReference type="InterPro" id="IPR000477">
    <property type="entry name" value="RT_dom"/>
</dbReference>
<organism evidence="2 3">
    <name type="scientific">Mucuna pruriens</name>
    <name type="common">Velvet bean</name>
    <name type="synonym">Dolichos pruriens</name>
    <dbReference type="NCBI Taxonomy" id="157652"/>
    <lineage>
        <taxon>Eukaryota</taxon>
        <taxon>Viridiplantae</taxon>
        <taxon>Streptophyta</taxon>
        <taxon>Embryophyta</taxon>
        <taxon>Tracheophyta</taxon>
        <taxon>Spermatophyta</taxon>
        <taxon>Magnoliopsida</taxon>
        <taxon>eudicotyledons</taxon>
        <taxon>Gunneridae</taxon>
        <taxon>Pentapetalae</taxon>
        <taxon>rosids</taxon>
        <taxon>fabids</taxon>
        <taxon>Fabales</taxon>
        <taxon>Fabaceae</taxon>
        <taxon>Papilionoideae</taxon>
        <taxon>50 kb inversion clade</taxon>
        <taxon>NPAAA clade</taxon>
        <taxon>indigoferoid/millettioid clade</taxon>
        <taxon>Phaseoleae</taxon>
        <taxon>Mucuna</taxon>
    </lineage>
</organism>
<dbReference type="InterPro" id="IPR043128">
    <property type="entry name" value="Rev_trsase/Diguanyl_cyclase"/>
</dbReference>
<dbReference type="EMBL" id="QJKJ01008530">
    <property type="protein sequence ID" value="RDX79477.1"/>
    <property type="molecule type" value="Genomic_DNA"/>
</dbReference>
<evidence type="ECO:0000259" key="1">
    <source>
        <dbReference type="Pfam" id="PF00078"/>
    </source>
</evidence>
<dbReference type="PANTHER" id="PTHR24559">
    <property type="entry name" value="TRANSPOSON TY3-I GAG-POL POLYPROTEIN"/>
    <property type="match status" value="1"/>
</dbReference>
<evidence type="ECO:0000313" key="2">
    <source>
        <dbReference type="EMBL" id="RDX79477.1"/>
    </source>
</evidence>
<evidence type="ECO:0000313" key="3">
    <source>
        <dbReference type="Proteomes" id="UP000257109"/>
    </source>
</evidence>
<dbReference type="PANTHER" id="PTHR24559:SF444">
    <property type="entry name" value="REVERSE TRANSCRIPTASE DOMAIN-CONTAINING PROTEIN"/>
    <property type="match status" value="1"/>
</dbReference>
<feature type="domain" description="Reverse transcriptase" evidence="1">
    <location>
        <begin position="31"/>
        <end position="85"/>
    </location>
</feature>
<name>A0A371FMA9_MUCPR</name>
<dbReference type="InterPro" id="IPR053134">
    <property type="entry name" value="RNA-dir_DNA_polymerase"/>
</dbReference>